<dbReference type="Gene3D" id="3.40.50.1820">
    <property type="entry name" value="alpha/beta hydrolase"/>
    <property type="match status" value="1"/>
</dbReference>
<name>A0A1I7NHN6_9BACT</name>
<dbReference type="Pfam" id="PF12697">
    <property type="entry name" value="Abhydrolase_6"/>
    <property type="match status" value="1"/>
</dbReference>
<dbReference type="InterPro" id="IPR000073">
    <property type="entry name" value="AB_hydrolase_1"/>
</dbReference>
<accession>A0A1I7NHN6</accession>
<dbReference type="AlphaFoldDB" id="A0A1I7NHN6"/>
<dbReference type="RefSeq" id="WP_092460113.1">
    <property type="nucleotide sequence ID" value="NZ_FPCJ01000001.1"/>
</dbReference>
<protein>
    <submittedName>
        <fullName evidence="2">Pimeloyl-ACP methyl ester carboxylesterase</fullName>
    </submittedName>
</protein>
<dbReference type="InterPro" id="IPR029058">
    <property type="entry name" value="AB_hydrolase_fold"/>
</dbReference>
<keyword evidence="3" id="KW-1185">Reference proteome</keyword>
<dbReference type="EMBL" id="FPCJ01000001">
    <property type="protein sequence ID" value="SFV34172.1"/>
    <property type="molecule type" value="Genomic_DNA"/>
</dbReference>
<proteinExistence type="predicted"/>
<evidence type="ECO:0000313" key="3">
    <source>
        <dbReference type="Proteomes" id="UP000199537"/>
    </source>
</evidence>
<evidence type="ECO:0000313" key="2">
    <source>
        <dbReference type="EMBL" id="SFV34172.1"/>
    </source>
</evidence>
<dbReference type="SUPFAM" id="SSF53474">
    <property type="entry name" value="alpha/beta-Hydrolases"/>
    <property type="match status" value="1"/>
</dbReference>
<sequence>MPDVYLISGLGADQRIFQRLQLQRCRLHPVHWIRPLPGETMHAYAARLGEQIPVPDPVLIGMSFGGMMAIEISQIRAVKGIILISSVKSPHELPPYFQLLHIFPVHRWLPYGWLQALGSGPGQWLFGPETHVTCRLLKQIIRETDETFFRWAWQQVISWRMHTMACPCIQIHGDRDHMLPICFVKKPEHVIRGGTHLMVLDRADEINPLLQQVIDTCFASP</sequence>
<dbReference type="STRING" id="1393122.SAMN05660895_1923"/>
<gene>
    <name evidence="2" type="ORF">SAMN05660895_1923</name>
</gene>
<feature type="domain" description="AB hydrolase-1" evidence="1">
    <location>
        <begin position="35"/>
        <end position="206"/>
    </location>
</feature>
<reference evidence="3" key="1">
    <citation type="submission" date="2016-10" db="EMBL/GenBank/DDBJ databases">
        <authorList>
            <person name="Varghese N."/>
            <person name="Submissions S."/>
        </authorList>
    </citation>
    <scope>NUCLEOTIDE SEQUENCE [LARGE SCALE GENOMIC DNA]</scope>
    <source>
        <strain evidence="3">DSM 14807</strain>
    </source>
</reference>
<dbReference type="Proteomes" id="UP000199537">
    <property type="component" value="Unassembled WGS sequence"/>
</dbReference>
<dbReference type="OrthoDB" id="659408at2"/>
<organism evidence="2 3">
    <name type="scientific">Thermoflavifilum thermophilum</name>
    <dbReference type="NCBI Taxonomy" id="1393122"/>
    <lineage>
        <taxon>Bacteria</taxon>
        <taxon>Pseudomonadati</taxon>
        <taxon>Bacteroidota</taxon>
        <taxon>Chitinophagia</taxon>
        <taxon>Chitinophagales</taxon>
        <taxon>Chitinophagaceae</taxon>
        <taxon>Thermoflavifilum</taxon>
    </lineage>
</organism>
<evidence type="ECO:0000259" key="1">
    <source>
        <dbReference type="Pfam" id="PF12697"/>
    </source>
</evidence>